<keyword evidence="5" id="KW-1185">Reference proteome</keyword>
<reference evidence="5" key="1">
    <citation type="submission" date="2016-06" db="EMBL/GenBank/DDBJ databases">
        <authorList>
            <person name="Varghese N."/>
            <person name="Submissions Spin"/>
        </authorList>
    </citation>
    <scope>NUCLEOTIDE SEQUENCE [LARGE SCALE GENOMIC DNA]</scope>
    <source>
        <strain evidence="5">DSM 45794</strain>
    </source>
</reference>
<dbReference type="AlphaFoldDB" id="A0A1A9BB80"/>
<dbReference type="Gene3D" id="1.10.357.40">
    <property type="entry name" value="YbiA-like"/>
    <property type="match status" value="1"/>
</dbReference>
<dbReference type="SUPFAM" id="SSF143990">
    <property type="entry name" value="YbiA-like"/>
    <property type="match status" value="1"/>
</dbReference>
<sequence length="204" mass="22524">MSVGWGRLPGMPIRSVTDLIATLDTGETVRYLHFWGHRPQRDGSVGAGCLSQWWPAAFTVDGRKYATAEHWMMWHKATLFGDHEIAGRVLTATHPHRAKALGRQVRDFDEATWTARRYDIVVAGSVAKFGQHEELRRFLLGTGSRVLVEASPTDRIWGIGLAADDPRAGDPATWRGANLLGFALMEARDALARPSSRAPDRPAG</sequence>
<protein>
    <recommendedName>
        <fullName evidence="3">NADAR domain-containing protein</fullName>
    </recommendedName>
</protein>
<accession>A0A1A9BB80</accession>
<evidence type="ECO:0000313" key="4">
    <source>
        <dbReference type="EMBL" id="SBT66244.1"/>
    </source>
</evidence>
<evidence type="ECO:0000259" key="3">
    <source>
        <dbReference type="Pfam" id="PF08719"/>
    </source>
</evidence>
<proteinExistence type="predicted"/>
<evidence type="ECO:0000256" key="2">
    <source>
        <dbReference type="ARBA" id="ARBA00000751"/>
    </source>
</evidence>
<evidence type="ECO:0000313" key="5">
    <source>
        <dbReference type="Proteomes" id="UP000199558"/>
    </source>
</evidence>
<feature type="domain" description="NADAR" evidence="3">
    <location>
        <begin position="45"/>
        <end position="191"/>
    </location>
</feature>
<dbReference type="Pfam" id="PF08719">
    <property type="entry name" value="NADAR"/>
    <property type="match status" value="1"/>
</dbReference>
<dbReference type="CDD" id="cd15457">
    <property type="entry name" value="NADAR"/>
    <property type="match status" value="1"/>
</dbReference>
<name>A0A1A9BB80_9ACTN</name>
<dbReference type="STRING" id="946078.GA0070622_3261"/>
<organism evidence="4 5">
    <name type="scientific">Micromonospora sediminicola</name>
    <dbReference type="NCBI Taxonomy" id="946078"/>
    <lineage>
        <taxon>Bacteria</taxon>
        <taxon>Bacillati</taxon>
        <taxon>Actinomycetota</taxon>
        <taxon>Actinomycetes</taxon>
        <taxon>Micromonosporales</taxon>
        <taxon>Micromonosporaceae</taxon>
        <taxon>Micromonospora</taxon>
    </lineage>
</organism>
<evidence type="ECO:0000256" key="1">
    <source>
        <dbReference type="ARBA" id="ARBA00000022"/>
    </source>
</evidence>
<dbReference type="NCBIfam" id="TIGR02464">
    <property type="entry name" value="ribofla_fusion"/>
    <property type="match status" value="1"/>
</dbReference>
<dbReference type="Proteomes" id="UP000199558">
    <property type="component" value="Unassembled WGS sequence"/>
</dbReference>
<dbReference type="EMBL" id="FLRH01000003">
    <property type="protein sequence ID" value="SBT66244.1"/>
    <property type="molecule type" value="Genomic_DNA"/>
</dbReference>
<dbReference type="InterPro" id="IPR012816">
    <property type="entry name" value="NADAR"/>
</dbReference>
<dbReference type="InterPro" id="IPR037238">
    <property type="entry name" value="YbiA-like_sf"/>
</dbReference>
<dbReference type="OrthoDB" id="67297at2"/>
<gene>
    <name evidence="4" type="ORF">GA0070622_3261</name>
</gene>
<comment type="catalytic activity">
    <reaction evidence="1">
        <text>5-amino-6-(5-phospho-D-ribosylamino)uracil + H2O = 5,6-diaminouracil + D-ribose 5-phosphate</text>
        <dbReference type="Rhea" id="RHEA:55020"/>
        <dbReference type="ChEBI" id="CHEBI:15377"/>
        <dbReference type="ChEBI" id="CHEBI:46252"/>
        <dbReference type="ChEBI" id="CHEBI:58453"/>
        <dbReference type="ChEBI" id="CHEBI:78346"/>
    </reaction>
</comment>
<comment type="catalytic activity">
    <reaction evidence="2">
        <text>2,5-diamino-6-hydroxy-4-(5-phosphoribosylamino)-pyrimidine + H2O = 2,5,6-triamino-4-hydroxypyrimidine + D-ribose 5-phosphate</text>
        <dbReference type="Rhea" id="RHEA:23436"/>
        <dbReference type="ChEBI" id="CHEBI:15377"/>
        <dbReference type="ChEBI" id="CHEBI:58614"/>
        <dbReference type="ChEBI" id="CHEBI:78346"/>
        <dbReference type="ChEBI" id="CHEBI:137796"/>
    </reaction>
</comment>